<dbReference type="GO" id="GO:0000398">
    <property type="term" value="P:mRNA splicing, via spliceosome"/>
    <property type="evidence" value="ECO:0007669"/>
    <property type="project" value="TreeGrafter"/>
</dbReference>
<dbReference type="PANTHER" id="PTHR13948">
    <property type="entry name" value="RNA-BINDING PROTEIN"/>
    <property type="match status" value="1"/>
</dbReference>
<evidence type="ECO:0000256" key="1">
    <source>
        <dbReference type="ARBA" id="ARBA00004123"/>
    </source>
</evidence>
<evidence type="ECO:0000313" key="3">
    <source>
        <dbReference type="EMBL" id="KAK2663762.1"/>
    </source>
</evidence>
<gene>
    <name evidence="3" type="ORF">Ddye_002336</name>
</gene>
<comment type="subcellular location">
    <subcellularLocation>
        <location evidence="1">Nucleus</location>
    </subcellularLocation>
</comment>
<reference evidence="3" key="1">
    <citation type="journal article" date="2023" name="Plant J.">
        <title>Genome sequences and population genomics provide insights into the demographic history, inbreeding, and mutation load of two 'living fossil' tree species of Dipteronia.</title>
        <authorList>
            <person name="Feng Y."/>
            <person name="Comes H.P."/>
            <person name="Chen J."/>
            <person name="Zhu S."/>
            <person name="Lu R."/>
            <person name="Zhang X."/>
            <person name="Li P."/>
            <person name="Qiu J."/>
            <person name="Olsen K.M."/>
            <person name="Qiu Y."/>
        </authorList>
    </citation>
    <scope>NUCLEOTIDE SEQUENCE</scope>
    <source>
        <strain evidence="3">KIB01</strain>
    </source>
</reference>
<accession>A0AAE0CUA6</accession>
<dbReference type="PANTHER" id="PTHR13948:SF38">
    <property type="entry name" value="D111_G-PATCH DOMAIN-CONTAINING PROTEIN"/>
    <property type="match status" value="1"/>
</dbReference>
<organism evidence="3 4">
    <name type="scientific">Dipteronia dyeriana</name>
    <dbReference type="NCBI Taxonomy" id="168575"/>
    <lineage>
        <taxon>Eukaryota</taxon>
        <taxon>Viridiplantae</taxon>
        <taxon>Streptophyta</taxon>
        <taxon>Embryophyta</taxon>
        <taxon>Tracheophyta</taxon>
        <taxon>Spermatophyta</taxon>
        <taxon>Magnoliopsida</taxon>
        <taxon>eudicotyledons</taxon>
        <taxon>Gunneridae</taxon>
        <taxon>Pentapetalae</taxon>
        <taxon>rosids</taxon>
        <taxon>malvids</taxon>
        <taxon>Sapindales</taxon>
        <taxon>Sapindaceae</taxon>
        <taxon>Hippocastanoideae</taxon>
        <taxon>Acereae</taxon>
        <taxon>Dipteronia</taxon>
    </lineage>
</organism>
<protein>
    <submittedName>
        <fullName evidence="3">Uncharacterized protein</fullName>
    </submittedName>
</protein>
<evidence type="ECO:0000313" key="4">
    <source>
        <dbReference type="Proteomes" id="UP001280121"/>
    </source>
</evidence>
<dbReference type="Proteomes" id="UP001280121">
    <property type="component" value="Unassembled WGS sequence"/>
</dbReference>
<dbReference type="AlphaFoldDB" id="A0AAE0CUA6"/>
<sequence>MLRIMLRSSQMSLKLTNVWKTFKMNRIQDARSALGIKHLKIHLHRQNVGLEETPIDLYRSGYNQEDDSANGEMMPLGTDEGDNFKFSADDTGNSDSLELEEVEWIAEDDHGLIHSSEVFLDEGVSCYSWDEDNWWSQYGQVTRSEEEPVLAFPVFDLWDWAMVTECRKVGKGQVARLVEHKVRRSIKLHPSMPSSR</sequence>
<proteinExistence type="predicted"/>
<dbReference type="GO" id="GO:0005634">
    <property type="term" value="C:nucleus"/>
    <property type="evidence" value="ECO:0007669"/>
    <property type="project" value="UniProtKB-SubCell"/>
</dbReference>
<comment type="caution">
    <text evidence="3">The sequence shown here is derived from an EMBL/GenBank/DDBJ whole genome shotgun (WGS) entry which is preliminary data.</text>
</comment>
<evidence type="ECO:0000256" key="2">
    <source>
        <dbReference type="ARBA" id="ARBA00023242"/>
    </source>
</evidence>
<dbReference type="EMBL" id="JANJYI010000001">
    <property type="protein sequence ID" value="KAK2663762.1"/>
    <property type="molecule type" value="Genomic_DNA"/>
</dbReference>
<keyword evidence="2" id="KW-0539">Nucleus</keyword>
<dbReference type="GO" id="GO:0003723">
    <property type="term" value="F:RNA binding"/>
    <property type="evidence" value="ECO:0007669"/>
    <property type="project" value="TreeGrafter"/>
</dbReference>
<name>A0AAE0CUA6_9ROSI</name>
<keyword evidence="4" id="KW-1185">Reference proteome</keyword>